<comment type="caution">
    <text evidence="2">The sequence shown here is derived from an EMBL/GenBank/DDBJ whole genome shotgun (WGS) entry which is preliminary data.</text>
</comment>
<feature type="region of interest" description="Disordered" evidence="1">
    <location>
        <begin position="132"/>
        <end position="176"/>
    </location>
</feature>
<reference evidence="2 3" key="1">
    <citation type="journal article" date="2022" name="Allergy">
        <title>Genome assembly and annotation of Periplaneta americana reveal a comprehensive cockroach allergen profile.</title>
        <authorList>
            <person name="Wang L."/>
            <person name="Xiong Q."/>
            <person name="Saelim N."/>
            <person name="Wang L."/>
            <person name="Nong W."/>
            <person name="Wan A.T."/>
            <person name="Shi M."/>
            <person name="Liu X."/>
            <person name="Cao Q."/>
            <person name="Hui J.H.L."/>
            <person name="Sookrung N."/>
            <person name="Leung T.F."/>
            <person name="Tungtrongchitr A."/>
            <person name="Tsui S.K.W."/>
        </authorList>
    </citation>
    <scope>NUCLEOTIDE SEQUENCE [LARGE SCALE GENOMIC DNA]</scope>
    <source>
        <strain evidence="2">PWHHKU_190912</strain>
    </source>
</reference>
<dbReference type="InterPro" id="IPR026065">
    <property type="entry name" value="FAM60A"/>
</dbReference>
<sequence length="328" mass="36084">MRHDLKCSRFTDSKKYEDDFIDCFQLDERRSGEICNACVLLVKRWKKLPAGSERNWRHVVDARAGPGTKSLTKFKSKNKKKLKLKTDSIQKVEKLIKKKHIYMKNDRSGREESPGALSDDITGEDFMSDMSGLSMPSSLAPSPTPSDDSAALPSVKQRNKSISPHRSEKSSKRRLSTPAISSFLDMSFWKREKVCCGTIFKGPYGAIIVDPRFLKPCRGCKSQQQEKKAVTSGGLGHAAGDNAPNGHDDGSSGMKGSKLTKSYSDSSSDSGYDESSNQGMGEGGHHRSNATGRRSNGREESNTASNPLAEFAMHAANRCQQEVAEQPN</sequence>
<dbReference type="Proteomes" id="UP001148838">
    <property type="component" value="Unassembled WGS sequence"/>
</dbReference>
<gene>
    <name evidence="2" type="ORF">ANN_21844</name>
</gene>
<evidence type="ECO:0000256" key="1">
    <source>
        <dbReference type="SAM" id="MobiDB-lite"/>
    </source>
</evidence>
<feature type="compositionally biased region" description="Polar residues" evidence="1">
    <location>
        <begin position="134"/>
        <end position="147"/>
    </location>
</feature>
<evidence type="ECO:0008006" key="4">
    <source>
        <dbReference type="Google" id="ProtNLM"/>
    </source>
</evidence>
<accession>A0ABQ8S6I8</accession>
<proteinExistence type="predicted"/>
<dbReference type="EMBL" id="JAJSOF020000033">
    <property type="protein sequence ID" value="KAJ4429643.1"/>
    <property type="molecule type" value="Genomic_DNA"/>
</dbReference>
<keyword evidence="3" id="KW-1185">Reference proteome</keyword>
<dbReference type="Pfam" id="PF15396">
    <property type="entry name" value="FAM60A"/>
    <property type="match status" value="1"/>
</dbReference>
<feature type="region of interest" description="Disordered" evidence="1">
    <location>
        <begin position="228"/>
        <end position="328"/>
    </location>
</feature>
<evidence type="ECO:0000313" key="2">
    <source>
        <dbReference type="EMBL" id="KAJ4429643.1"/>
    </source>
</evidence>
<feature type="compositionally biased region" description="Low complexity" evidence="1">
    <location>
        <begin position="262"/>
        <end position="276"/>
    </location>
</feature>
<dbReference type="PANTHER" id="PTHR13422">
    <property type="entry name" value="SIN3-HDAC COMPLEX-ASSOCIATED FACTOR"/>
    <property type="match status" value="1"/>
</dbReference>
<dbReference type="PANTHER" id="PTHR13422:SF12">
    <property type="entry name" value="SIN3-HDAC COMPLEX-ASSOCIATED FACTOR"/>
    <property type="match status" value="1"/>
</dbReference>
<organism evidence="2 3">
    <name type="scientific">Periplaneta americana</name>
    <name type="common">American cockroach</name>
    <name type="synonym">Blatta americana</name>
    <dbReference type="NCBI Taxonomy" id="6978"/>
    <lineage>
        <taxon>Eukaryota</taxon>
        <taxon>Metazoa</taxon>
        <taxon>Ecdysozoa</taxon>
        <taxon>Arthropoda</taxon>
        <taxon>Hexapoda</taxon>
        <taxon>Insecta</taxon>
        <taxon>Pterygota</taxon>
        <taxon>Neoptera</taxon>
        <taxon>Polyneoptera</taxon>
        <taxon>Dictyoptera</taxon>
        <taxon>Blattodea</taxon>
        <taxon>Blattoidea</taxon>
        <taxon>Blattidae</taxon>
        <taxon>Blattinae</taxon>
        <taxon>Periplaneta</taxon>
    </lineage>
</organism>
<name>A0ABQ8S6I8_PERAM</name>
<evidence type="ECO:0000313" key="3">
    <source>
        <dbReference type="Proteomes" id="UP001148838"/>
    </source>
</evidence>
<protein>
    <recommendedName>
        <fullName evidence="4">Protein FAM60A</fullName>
    </recommendedName>
</protein>